<dbReference type="EC" id="2.6.1.85" evidence="4"/>
<evidence type="ECO:0000259" key="3">
    <source>
        <dbReference type="Pfam" id="PF04715"/>
    </source>
</evidence>
<proteinExistence type="predicted"/>
<reference evidence="4" key="1">
    <citation type="submission" date="2018-06" db="EMBL/GenBank/DDBJ databases">
        <authorList>
            <person name="Zhirakovskaya E."/>
        </authorList>
    </citation>
    <scope>NUCLEOTIDE SEQUENCE</scope>
</reference>
<dbReference type="GO" id="GO:0008153">
    <property type="term" value="P:4-aminobenzoate biosynthetic process"/>
    <property type="evidence" value="ECO:0007669"/>
    <property type="project" value="TreeGrafter"/>
</dbReference>
<feature type="domain" description="Anthranilate synthase component I N-terminal" evidence="3">
    <location>
        <begin position="10"/>
        <end position="151"/>
    </location>
</feature>
<dbReference type="SUPFAM" id="SSF56322">
    <property type="entry name" value="ADC synthase"/>
    <property type="match status" value="1"/>
</dbReference>
<dbReference type="GO" id="GO:0005737">
    <property type="term" value="C:cytoplasm"/>
    <property type="evidence" value="ECO:0007669"/>
    <property type="project" value="TreeGrafter"/>
</dbReference>
<keyword evidence="4" id="KW-0808">Transferase</keyword>
<dbReference type="InterPro" id="IPR006805">
    <property type="entry name" value="Anth_synth_I_N"/>
</dbReference>
<accession>A0A3B0R075</accession>
<feature type="region of interest" description="Disordered" evidence="1">
    <location>
        <begin position="111"/>
        <end position="132"/>
    </location>
</feature>
<dbReference type="AlphaFoldDB" id="A0A3B0R075"/>
<organism evidence="4">
    <name type="scientific">hydrothermal vent metagenome</name>
    <dbReference type="NCBI Taxonomy" id="652676"/>
    <lineage>
        <taxon>unclassified sequences</taxon>
        <taxon>metagenomes</taxon>
        <taxon>ecological metagenomes</taxon>
    </lineage>
</organism>
<dbReference type="Gene3D" id="3.60.120.10">
    <property type="entry name" value="Anthranilate synthase"/>
    <property type="match status" value="1"/>
</dbReference>
<dbReference type="Pfam" id="PF04715">
    <property type="entry name" value="Anth_synt_I_N"/>
    <property type="match status" value="1"/>
</dbReference>
<evidence type="ECO:0000259" key="2">
    <source>
        <dbReference type="Pfam" id="PF00425"/>
    </source>
</evidence>
<dbReference type="EMBL" id="UOEA01000093">
    <property type="protein sequence ID" value="VAV85661.1"/>
    <property type="molecule type" value="Genomic_DNA"/>
</dbReference>
<dbReference type="PANTHER" id="PTHR11236:SF18">
    <property type="entry name" value="AMINODEOXYCHORISMATE SYNTHASE"/>
    <property type="match status" value="1"/>
</dbReference>
<feature type="compositionally biased region" description="Basic and acidic residues" evidence="1">
    <location>
        <begin position="114"/>
        <end position="127"/>
    </location>
</feature>
<sequence length="472" mass="52359">MIIKPTDKLPIEAFLRLRDMERPFILSGGPSQLQRRYSYVGAGPYQMVETKADGTTFIGGAATGHKDPFIALEEILKGIEKDACASPFPFSGGAVGYFAYGLKDLIAEKNSSPELHKDNREKKDETKPSGQPLAMVGLYDPVYAYDHEKEEGFVLWSGNDETKDTFKKIIKKLSQPDAPVSPGLSACSGKGRPFYESNITRAEYLSTLDKALGYISKGDIYQINISQRLQLTTKEDPFAIYLALLESGAGRFASFMDCGDFQIISNTPERLLKVEGRRIETEPIKGTRPRGRTPKADQRRIEELRQSEKEQAEHLMIVDLERNDIGRISKPGTVRVSNFQRIESYPTLHQMVSTVEGMLKDEIDPLMALRSCFPGGSITGAPKIRAMEVIEELENYERGLYTGGLGWIDHYGDMDIAMAIRTAIYCEGVLSLSVGGGIVADSIPVEEYQETLLKAEDFLNILSAGKVKINVS</sequence>
<protein>
    <submittedName>
        <fullName evidence="4">Para-aminobenzoate synthase, aminase component</fullName>
        <ecNumber evidence="4">2.6.1.85</ecNumber>
    </submittedName>
</protein>
<gene>
    <name evidence="4" type="ORF">MNBD_DELTA01-2017</name>
</gene>
<dbReference type="InterPro" id="IPR015890">
    <property type="entry name" value="Chorismate_C"/>
</dbReference>
<feature type="domain" description="Chorismate-utilising enzyme C-terminal" evidence="2">
    <location>
        <begin position="201"/>
        <end position="454"/>
    </location>
</feature>
<dbReference type="PANTHER" id="PTHR11236">
    <property type="entry name" value="AMINOBENZOATE/ANTHRANILATE SYNTHASE"/>
    <property type="match status" value="1"/>
</dbReference>
<keyword evidence="4" id="KW-0032">Aminotransferase</keyword>
<dbReference type="GO" id="GO:0000162">
    <property type="term" value="P:L-tryptophan biosynthetic process"/>
    <property type="evidence" value="ECO:0007669"/>
    <property type="project" value="TreeGrafter"/>
</dbReference>
<dbReference type="PRINTS" id="PR00095">
    <property type="entry name" value="ANTSNTHASEI"/>
</dbReference>
<dbReference type="InterPro" id="IPR019999">
    <property type="entry name" value="Anth_synth_I-like"/>
</dbReference>
<dbReference type="GO" id="GO:0046820">
    <property type="term" value="F:4-amino-4-deoxychorismate synthase activity"/>
    <property type="evidence" value="ECO:0007669"/>
    <property type="project" value="UniProtKB-EC"/>
</dbReference>
<evidence type="ECO:0000256" key="1">
    <source>
        <dbReference type="SAM" id="MobiDB-lite"/>
    </source>
</evidence>
<dbReference type="Pfam" id="PF00425">
    <property type="entry name" value="Chorismate_bind"/>
    <property type="match status" value="1"/>
</dbReference>
<name>A0A3B0R075_9ZZZZ</name>
<evidence type="ECO:0000313" key="4">
    <source>
        <dbReference type="EMBL" id="VAV85661.1"/>
    </source>
</evidence>
<dbReference type="InterPro" id="IPR005801">
    <property type="entry name" value="ADC_synthase"/>
</dbReference>